<comment type="caution">
    <text evidence="4">The sequence shown here is derived from an EMBL/GenBank/DDBJ whole genome shotgun (WGS) entry which is preliminary data.</text>
</comment>
<feature type="compositionally biased region" description="Basic and acidic residues" evidence="1">
    <location>
        <begin position="1022"/>
        <end position="1032"/>
    </location>
</feature>
<feature type="region of interest" description="Disordered" evidence="1">
    <location>
        <begin position="323"/>
        <end position="344"/>
    </location>
</feature>
<feature type="transmembrane region" description="Helical" evidence="2">
    <location>
        <begin position="194"/>
        <end position="217"/>
    </location>
</feature>
<keyword evidence="3" id="KW-0732">Signal</keyword>
<feature type="compositionally biased region" description="Polar residues" evidence="1">
    <location>
        <begin position="289"/>
        <end position="307"/>
    </location>
</feature>
<dbReference type="Proteomes" id="UP000814176">
    <property type="component" value="Unassembled WGS sequence"/>
</dbReference>
<evidence type="ECO:0000256" key="3">
    <source>
        <dbReference type="SAM" id="SignalP"/>
    </source>
</evidence>
<gene>
    <name evidence="4" type="ORF">C8Q71DRAFT_48437</name>
</gene>
<feature type="compositionally biased region" description="Polar residues" evidence="1">
    <location>
        <begin position="905"/>
        <end position="917"/>
    </location>
</feature>
<dbReference type="GeneID" id="71999577"/>
<feature type="region of interest" description="Disordered" evidence="1">
    <location>
        <begin position="743"/>
        <end position="777"/>
    </location>
</feature>
<feature type="compositionally biased region" description="Polar residues" evidence="1">
    <location>
        <begin position="439"/>
        <end position="472"/>
    </location>
</feature>
<feature type="compositionally biased region" description="Basic and acidic residues" evidence="1">
    <location>
        <begin position="743"/>
        <end position="759"/>
    </location>
</feature>
<feature type="region of interest" description="Disordered" evidence="1">
    <location>
        <begin position="366"/>
        <end position="498"/>
    </location>
</feature>
<feature type="compositionally biased region" description="Low complexity" evidence="1">
    <location>
        <begin position="887"/>
        <end position="897"/>
    </location>
</feature>
<feature type="signal peptide" evidence="3">
    <location>
        <begin position="1"/>
        <end position="19"/>
    </location>
</feature>
<evidence type="ECO:0000313" key="4">
    <source>
        <dbReference type="EMBL" id="KAH9836573.1"/>
    </source>
</evidence>
<feature type="chain" id="PRO_5045240241" description="Transmembrane protein" evidence="3">
    <location>
        <begin position="20"/>
        <end position="1032"/>
    </location>
</feature>
<feature type="region of interest" description="Disordered" evidence="1">
    <location>
        <begin position="254"/>
        <end position="310"/>
    </location>
</feature>
<keyword evidence="2" id="KW-0472">Membrane</keyword>
<dbReference type="RefSeq" id="XP_047778811.1">
    <property type="nucleotide sequence ID" value="XM_047918845.1"/>
</dbReference>
<feature type="region of interest" description="Disordered" evidence="1">
    <location>
        <begin position="863"/>
        <end position="927"/>
    </location>
</feature>
<proteinExistence type="predicted"/>
<feature type="compositionally biased region" description="Low complexity" evidence="1">
    <location>
        <begin position="969"/>
        <end position="984"/>
    </location>
</feature>
<keyword evidence="5" id="KW-1185">Reference proteome</keyword>
<keyword evidence="2" id="KW-1133">Transmembrane helix</keyword>
<evidence type="ECO:0008006" key="6">
    <source>
        <dbReference type="Google" id="ProtNLM"/>
    </source>
</evidence>
<dbReference type="Gene3D" id="2.60.120.260">
    <property type="entry name" value="Galactose-binding domain-like"/>
    <property type="match status" value="1"/>
</dbReference>
<protein>
    <recommendedName>
        <fullName evidence="6">Transmembrane protein</fullName>
    </recommendedName>
</protein>
<sequence length="1032" mass="109486">MLVVRALFFVSWYAAYVSAWFLANVTVDDTNGDVATGAYFAYYSPEGSWSDEANCTEADMGTACPSAEYAYDGTWHATGPGVSSAEISFTGSGFYVYCIINSNKSTDLTFMIDGETEGTYQQGTDTSESASISYDVLVYANDSLPWGTHTFTLVSGANTQGESLAILDYITYTARVDLSTDTTPGSQKSSQTRAIVIAVVVVGIAVLLALGAVVYYLRKRPYKGYGPPVDRFLCKRGSGRANITRAPVDLAQNVWDDRGPRNQRSTSSLRKGLLSQEHGSRLQAPPPTMVSTGSTASVNENSVPTTIEDNRAVVESVPRIAVPPPAASQATTTQSDASGPTLARHGLHSAAPQLVVTIPQRVGDVVAENPSHPSTADTPPPLPPKGSAPGGMQKKWPVTSRRFTPPNGHQSTPPTAFPQPITPPIRRGRRPKSEIASRSDGSSNLRQPSAKRFSTANSTATPSTGQRSSSGMIASDRTTPSTPTSMAPSGFWMDNMSSPDLPARADSVKTINTMPMTGRICDRLLGNVYVDMTPLPDMTNFSLRSDTGKSSDTASQSPGTVHTSSTSPASNPSTTSPTAVIAALEPVPMVDTRRGVVDSPISLPNSPNIPLLAATLQVVTTAELVGSNPYGSSAVPASAPLQLPSEYTESRDQASEAPLTEPEDAKPPVSAETTVVSAPPEDDVAPSGDVLRPSSPEHSIGADSQQATAPLEPDTVDATFGHSPPPPDALVVSPVVAVDVAHGTHEDQPQTKSHPREEQVLPNPVPPPESSDPLPRLTIPRQEGERLRKLPPLPLHLMSRLTTVHEDAVSPRFIRPLPRPLVQPDSDRIMSASSTTSDFSADNAEVIVGERLNVSSLLRPSFEAVTQRTSDSTRVSPSLRPDMPTQSGSSDASSLSSRPIVLTREGSTSSASTNSIPNRPLDTHIPKFWSQNSPVLTESSSMPSPRALPLIPNRHPGVVLGTMLLPSESDLQSSSDVPSPQSSVRTTQTVPLAPNRHPSMTAPMGPRAATPNERVAAYPSQAREKLQNRFGL</sequence>
<accession>A0ABQ8KFM3</accession>
<feature type="region of interest" description="Disordered" evidence="1">
    <location>
        <begin position="541"/>
        <end position="576"/>
    </location>
</feature>
<feature type="compositionally biased region" description="Polar residues" evidence="1">
    <location>
        <begin position="863"/>
        <end position="876"/>
    </location>
</feature>
<evidence type="ECO:0000256" key="1">
    <source>
        <dbReference type="SAM" id="MobiDB-lite"/>
    </source>
</evidence>
<feature type="compositionally biased region" description="Polar residues" evidence="1">
    <location>
        <begin position="541"/>
        <end position="562"/>
    </location>
</feature>
<evidence type="ECO:0000256" key="2">
    <source>
        <dbReference type="SAM" id="Phobius"/>
    </source>
</evidence>
<evidence type="ECO:0000313" key="5">
    <source>
        <dbReference type="Proteomes" id="UP000814176"/>
    </source>
</evidence>
<name>A0ABQ8KFM3_9APHY</name>
<reference evidence="4 5" key="1">
    <citation type="journal article" date="2021" name="Environ. Microbiol.">
        <title>Gene family expansions and transcriptome signatures uncover fungal adaptations to wood decay.</title>
        <authorList>
            <person name="Hage H."/>
            <person name="Miyauchi S."/>
            <person name="Viragh M."/>
            <person name="Drula E."/>
            <person name="Min B."/>
            <person name="Chaduli D."/>
            <person name="Navarro D."/>
            <person name="Favel A."/>
            <person name="Norest M."/>
            <person name="Lesage-Meessen L."/>
            <person name="Balint B."/>
            <person name="Merenyi Z."/>
            <person name="de Eugenio L."/>
            <person name="Morin E."/>
            <person name="Martinez A.T."/>
            <person name="Baldrian P."/>
            <person name="Stursova M."/>
            <person name="Martinez M.J."/>
            <person name="Novotny C."/>
            <person name="Magnuson J.K."/>
            <person name="Spatafora J.W."/>
            <person name="Maurice S."/>
            <person name="Pangilinan J."/>
            <person name="Andreopoulos W."/>
            <person name="LaButti K."/>
            <person name="Hundley H."/>
            <person name="Na H."/>
            <person name="Kuo A."/>
            <person name="Barry K."/>
            <person name="Lipzen A."/>
            <person name="Henrissat B."/>
            <person name="Riley R."/>
            <person name="Ahrendt S."/>
            <person name="Nagy L.G."/>
            <person name="Grigoriev I.V."/>
            <person name="Martin F."/>
            <person name="Rosso M.N."/>
        </authorList>
    </citation>
    <scope>NUCLEOTIDE SEQUENCE [LARGE SCALE GENOMIC DNA]</scope>
    <source>
        <strain evidence="4 5">CIRM-BRFM 1785</strain>
    </source>
</reference>
<feature type="compositionally biased region" description="Low complexity" evidence="1">
    <location>
        <begin position="563"/>
        <end position="576"/>
    </location>
</feature>
<organism evidence="4 5">
    <name type="scientific">Rhodofomes roseus</name>
    <dbReference type="NCBI Taxonomy" id="34475"/>
    <lineage>
        <taxon>Eukaryota</taxon>
        <taxon>Fungi</taxon>
        <taxon>Dikarya</taxon>
        <taxon>Basidiomycota</taxon>
        <taxon>Agaricomycotina</taxon>
        <taxon>Agaricomycetes</taxon>
        <taxon>Polyporales</taxon>
        <taxon>Rhodofomes</taxon>
    </lineage>
</organism>
<keyword evidence="2" id="KW-0812">Transmembrane</keyword>
<feature type="region of interest" description="Disordered" evidence="1">
    <location>
        <begin position="645"/>
        <end position="708"/>
    </location>
</feature>
<feature type="region of interest" description="Disordered" evidence="1">
    <location>
        <begin position="969"/>
        <end position="1032"/>
    </location>
</feature>
<dbReference type="EMBL" id="JADCUA010000010">
    <property type="protein sequence ID" value="KAH9836573.1"/>
    <property type="molecule type" value="Genomic_DNA"/>
</dbReference>